<dbReference type="GeneID" id="95606543"/>
<dbReference type="Proteomes" id="UP001063368">
    <property type="component" value="Chromosome"/>
</dbReference>
<dbReference type="EMBL" id="CP106856">
    <property type="protein sequence ID" value="UYB35854.1"/>
    <property type="molecule type" value="Genomic_DNA"/>
</dbReference>
<organism evidence="3 4">
    <name type="scientific">Arthrobacter koreensis</name>
    <dbReference type="NCBI Taxonomy" id="199136"/>
    <lineage>
        <taxon>Bacteria</taxon>
        <taxon>Bacillati</taxon>
        <taxon>Actinomycetota</taxon>
        <taxon>Actinomycetes</taxon>
        <taxon>Micrococcales</taxon>
        <taxon>Micrococcaceae</taxon>
        <taxon>Arthrobacter</taxon>
    </lineage>
</organism>
<dbReference type="Gene3D" id="3.10.450.50">
    <property type="match status" value="1"/>
</dbReference>
<evidence type="ECO:0000313" key="3">
    <source>
        <dbReference type="EMBL" id="UYB35854.1"/>
    </source>
</evidence>
<dbReference type="InterPro" id="IPR032710">
    <property type="entry name" value="NTF2-like_dom_sf"/>
</dbReference>
<name>A0ABY6FRL5_9MICC</name>
<reference evidence="3" key="1">
    <citation type="submission" date="2022-09" db="EMBL/GenBank/DDBJ databases">
        <authorList>
            <person name="Li D."/>
            <person name="Cheng J."/>
            <person name="Li Y."/>
        </authorList>
    </citation>
    <scope>NUCLEOTIDE SEQUENCE</scope>
    <source>
        <strain evidence="3">DL</strain>
    </source>
</reference>
<dbReference type="InterPro" id="IPR037401">
    <property type="entry name" value="SnoaL-like"/>
</dbReference>
<accession>A0ABY6FRL5</accession>
<dbReference type="Pfam" id="PF13577">
    <property type="entry name" value="SnoaL_4"/>
    <property type="match status" value="1"/>
</dbReference>
<sequence length="186" mass="21364">MNDTELAEELANLRRRIDALESVKAIEKLQQQYVRDLGDRNWAGVARAYAEDAVCDIRHHGVHKGRDAIAGMFQADLADVVKSQDAYILSSPSITVSGDTAYGEWTWHRMQCDFRTSFGMMRVWGPWSEGKYKCRYVRVDGEWKIKDLWFRVLRPDSDDDLASLREGEVIGGGYRQTDTEREPLQC</sequence>
<evidence type="ECO:0000259" key="2">
    <source>
        <dbReference type="Pfam" id="PF13577"/>
    </source>
</evidence>
<protein>
    <submittedName>
        <fullName evidence="3">Nuclear transport factor 2 family protein</fullName>
    </submittedName>
</protein>
<keyword evidence="4" id="KW-1185">Reference proteome</keyword>
<dbReference type="SUPFAM" id="SSF54427">
    <property type="entry name" value="NTF2-like"/>
    <property type="match status" value="1"/>
</dbReference>
<dbReference type="RefSeq" id="WP_091601363.1">
    <property type="nucleotide sequence ID" value="NZ_BAAAKG010000001.1"/>
</dbReference>
<proteinExistence type="predicted"/>
<feature type="coiled-coil region" evidence="1">
    <location>
        <begin position="3"/>
        <end position="30"/>
    </location>
</feature>
<keyword evidence="1" id="KW-0175">Coiled coil</keyword>
<feature type="domain" description="SnoaL-like" evidence="2">
    <location>
        <begin position="19"/>
        <end position="147"/>
    </location>
</feature>
<gene>
    <name evidence="3" type="ORF">N9A08_14750</name>
</gene>
<evidence type="ECO:0000256" key="1">
    <source>
        <dbReference type="SAM" id="Coils"/>
    </source>
</evidence>
<evidence type="ECO:0000313" key="4">
    <source>
        <dbReference type="Proteomes" id="UP001063368"/>
    </source>
</evidence>